<sequence length="276" mass="30833">MSARSFSTDYVYIDAVVCRYGFEGNQDTEEPKQEGEADESHERGQSADETQTGVEAGEQLKGRDPLEFIQDMMVYLGDSNSVPRKVKWTLAANGREFINMYVPASIIPDEYIDTRLNVVDLEALALQGNTCEVATGGYPYEPLWGRLGGKKVISVRTDGNWYLEVVDSRGQDADKTPTDADKGRPQEFVDLTGVKVVSNGHDSLDHYRRGQMVRKKPGGGDFYSRSFPRKAQLRIVGFTDDARVIIRVENERVVGSVAAEIFPKYFEVVEPTDKGE</sequence>
<accession>A0A2H0RF28</accession>
<feature type="region of interest" description="Disordered" evidence="1">
    <location>
        <begin position="24"/>
        <end position="60"/>
    </location>
</feature>
<name>A0A2H0RF28_9BACT</name>
<feature type="compositionally biased region" description="Basic and acidic residues" evidence="1">
    <location>
        <begin position="29"/>
        <end position="46"/>
    </location>
</feature>
<comment type="caution">
    <text evidence="2">The sequence shown here is derived from an EMBL/GenBank/DDBJ whole genome shotgun (WGS) entry which is preliminary data.</text>
</comment>
<proteinExistence type="predicted"/>
<dbReference type="EMBL" id="PCYI01000006">
    <property type="protein sequence ID" value="PIR45103.1"/>
    <property type="molecule type" value="Genomic_DNA"/>
</dbReference>
<organism evidence="2 3">
    <name type="scientific">Candidatus Vogelbacteria bacterium CG10_big_fil_rev_8_21_14_0_10_51_16</name>
    <dbReference type="NCBI Taxonomy" id="1975045"/>
    <lineage>
        <taxon>Bacteria</taxon>
        <taxon>Candidatus Vogeliibacteriota</taxon>
    </lineage>
</organism>
<reference evidence="2 3" key="1">
    <citation type="submission" date="2017-09" db="EMBL/GenBank/DDBJ databases">
        <title>Depth-based differentiation of microbial function through sediment-hosted aquifers and enrichment of novel symbionts in the deep terrestrial subsurface.</title>
        <authorList>
            <person name="Probst A.J."/>
            <person name="Ladd B."/>
            <person name="Jarett J.K."/>
            <person name="Geller-Mcgrath D.E."/>
            <person name="Sieber C.M."/>
            <person name="Emerson J.B."/>
            <person name="Anantharaman K."/>
            <person name="Thomas B.C."/>
            <person name="Malmstrom R."/>
            <person name="Stieglmeier M."/>
            <person name="Klingl A."/>
            <person name="Woyke T."/>
            <person name="Ryan C.M."/>
            <person name="Banfield J.F."/>
        </authorList>
    </citation>
    <scope>NUCLEOTIDE SEQUENCE [LARGE SCALE GENOMIC DNA]</scope>
    <source>
        <strain evidence="2">CG10_big_fil_rev_8_21_14_0_10_51_16</strain>
    </source>
</reference>
<gene>
    <name evidence="2" type="ORF">COV10_01090</name>
</gene>
<protein>
    <submittedName>
        <fullName evidence="2">Uncharacterized protein</fullName>
    </submittedName>
</protein>
<dbReference type="AlphaFoldDB" id="A0A2H0RF28"/>
<evidence type="ECO:0000313" key="2">
    <source>
        <dbReference type="EMBL" id="PIR45103.1"/>
    </source>
</evidence>
<evidence type="ECO:0000256" key="1">
    <source>
        <dbReference type="SAM" id="MobiDB-lite"/>
    </source>
</evidence>
<evidence type="ECO:0000313" key="3">
    <source>
        <dbReference type="Proteomes" id="UP000228767"/>
    </source>
</evidence>
<dbReference type="Proteomes" id="UP000228767">
    <property type="component" value="Unassembled WGS sequence"/>
</dbReference>